<dbReference type="CDD" id="cd22410">
    <property type="entry name" value="KH-I_Vigilin_rpt7"/>
    <property type="match status" value="1"/>
</dbReference>
<dbReference type="SUPFAM" id="SSF54791">
    <property type="entry name" value="Eukaryotic type KH-domain (KH-domain type I)"/>
    <property type="match status" value="3"/>
</dbReference>
<sequence length="214" mass="24367">MCIEKVKVHPSLHRHVIGRGGALKLLSFVAFPPKINRYRHILVTKIKDETGVQISIPNEQTNSDEIVVEGKKDGVKKAVEEIRAIVSKIENEKSRDIIIEQRLHKLIIGAKGENISKIRDAHPNVVLSFPDVNKKSDVINIRGDKSEVDKVYKQLQTLAKELAENNYQETVPIFKEFHKHIIGKGGATIKKIREETQTRIDLPEVRFYSHCNVQ</sequence>
<keyword evidence="1" id="KW-0677">Repeat</keyword>
<feature type="domain" description="K Homology" evidence="3">
    <location>
        <begin position="2"/>
        <end position="87"/>
    </location>
</feature>
<dbReference type="InterPro" id="IPR004087">
    <property type="entry name" value="KH_dom"/>
</dbReference>
<dbReference type="CDD" id="cd02394">
    <property type="entry name" value="KH-I_Vigilin_rpt6"/>
    <property type="match status" value="1"/>
</dbReference>
<dbReference type="AlphaFoldDB" id="A0A3P7KT21"/>
<dbReference type="GO" id="GO:0003729">
    <property type="term" value="F:mRNA binding"/>
    <property type="evidence" value="ECO:0007669"/>
    <property type="project" value="TreeGrafter"/>
</dbReference>
<reference evidence="4 5" key="1">
    <citation type="submission" date="2018-11" db="EMBL/GenBank/DDBJ databases">
        <authorList>
            <consortium name="Pathogen Informatics"/>
        </authorList>
    </citation>
    <scope>NUCLEOTIDE SEQUENCE [LARGE SCALE GENOMIC DNA]</scope>
</reference>
<dbReference type="Gene3D" id="3.30.1370.10">
    <property type="entry name" value="K Homology domain, type 1"/>
    <property type="match status" value="3"/>
</dbReference>
<dbReference type="Proteomes" id="UP000270094">
    <property type="component" value="Unassembled WGS sequence"/>
</dbReference>
<feature type="domain" description="K Homology" evidence="3">
    <location>
        <begin position="91"/>
        <end position="160"/>
    </location>
</feature>
<dbReference type="PROSITE" id="PS50084">
    <property type="entry name" value="KH_TYPE_1"/>
    <property type="match status" value="3"/>
</dbReference>
<feature type="domain" description="K Homology" evidence="3">
    <location>
        <begin position="165"/>
        <end position="212"/>
    </location>
</feature>
<accession>A0A3P7KT21</accession>
<organism evidence="4 5">
    <name type="scientific">Strongylus vulgaris</name>
    <name type="common">Blood worm</name>
    <dbReference type="NCBI Taxonomy" id="40348"/>
    <lineage>
        <taxon>Eukaryota</taxon>
        <taxon>Metazoa</taxon>
        <taxon>Ecdysozoa</taxon>
        <taxon>Nematoda</taxon>
        <taxon>Chromadorea</taxon>
        <taxon>Rhabditida</taxon>
        <taxon>Rhabditina</taxon>
        <taxon>Rhabditomorpha</taxon>
        <taxon>Strongyloidea</taxon>
        <taxon>Strongylidae</taxon>
        <taxon>Strongylus</taxon>
    </lineage>
</organism>
<keyword evidence="5" id="KW-1185">Reference proteome</keyword>
<dbReference type="Pfam" id="PF00013">
    <property type="entry name" value="KH_1"/>
    <property type="match status" value="3"/>
</dbReference>
<dbReference type="SMART" id="SM00322">
    <property type="entry name" value="KH"/>
    <property type="match status" value="3"/>
</dbReference>
<dbReference type="PANTHER" id="PTHR10627:SF31">
    <property type="entry name" value="DODECA-SATELLITE-BINDING PROTEIN 1, ISOFORM A"/>
    <property type="match status" value="1"/>
</dbReference>
<evidence type="ECO:0000256" key="1">
    <source>
        <dbReference type="ARBA" id="ARBA00022737"/>
    </source>
</evidence>
<evidence type="ECO:0000259" key="3">
    <source>
        <dbReference type="SMART" id="SM00322"/>
    </source>
</evidence>
<name>A0A3P7KT21_STRVU</name>
<dbReference type="EMBL" id="UYYB01017196">
    <property type="protein sequence ID" value="VDM70698.1"/>
    <property type="molecule type" value="Genomic_DNA"/>
</dbReference>
<dbReference type="InterPro" id="IPR004088">
    <property type="entry name" value="KH_dom_type_1"/>
</dbReference>
<evidence type="ECO:0000313" key="4">
    <source>
        <dbReference type="EMBL" id="VDM70698.1"/>
    </source>
</evidence>
<protein>
    <recommendedName>
        <fullName evidence="3">K Homology domain-containing protein</fullName>
    </recommendedName>
</protein>
<evidence type="ECO:0000256" key="2">
    <source>
        <dbReference type="PROSITE-ProRule" id="PRU00117"/>
    </source>
</evidence>
<keyword evidence="2" id="KW-0694">RNA-binding</keyword>
<dbReference type="InterPro" id="IPR036612">
    <property type="entry name" value="KH_dom_type_1_sf"/>
</dbReference>
<dbReference type="OrthoDB" id="10027144at2759"/>
<proteinExistence type="predicted"/>
<evidence type="ECO:0000313" key="5">
    <source>
        <dbReference type="Proteomes" id="UP000270094"/>
    </source>
</evidence>
<gene>
    <name evidence="4" type="ORF">SVUK_LOCUS5696</name>
</gene>
<dbReference type="PANTHER" id="PTHR10627">
    <property type="entry name" value="SCP160"/>
    <property type="match status" value="1"/>
</dbReference>